<dbReference type="RefSeq" id="WP_243800840.1">
    <property type="nucleotide sequence ID" value="NZ_JALHAT010000023.1"/>
</dbReference>
<dbReference type="Gene3D" id="1.10.10.10">
    <property type="entry name" value="Winged helix-like DNA-binding domain superfamily/Winged helix DNA-binding domain"/>
    <property type="match status" value="1"/>
</dbReference>
<evidence type="ECO:0000259" key="5">
    <source>
        <dbReference type="PROSITE" id="PS50931"/>
    </source>
</evidence>
<organism evidence="6 7">
    <name type="scientific">Novosphingobium mangrovi</name>
    <name type="common">ex Hu et al. 2023</name>
    <dbReference type="NCBI Taxonomy" id="2930094"/>
    <lineage>
        <taxon>Bacteria</taxon>
        <taxon>Pseudomonadati</taxon>
        <taxon>Pseudomonadota</taxon>
        <taxon>Alphaproteobacteria</taxon>
        <taxon>Sphingomonadales</taxon>
        <taxon>Sphingomonadaceae</taxon>
        <taxon>Novosphingobium</taxon>
    </lineage>
</organism>
<dbReference type="Proteomes" id="UP001162802">
    <property type="component" value="Unassembled WGS sequence"/>
</dbReference>
<sequence>MDDLLKIRAFLDVVEDGSFSAAARRQAVSTSSIARRVAALEDELGVRLINRNTRSLSITQAGEVYYRKSRAALRDLEEARSEVLSFQEDVKGILRVSLRISAGAVVLPRLKDFLESYPDLTIDLTLTDERPDLLKNSIDVAVWVGELKDSELIARRLDPGKRLLCASPAYLDKAGRPTHPDDLEQHECLVYHAPDYDGRWTFVKDEETHEINGTGAFRSSSGPALMAAAVAGMGLVVLQKYMVQGELASGALEVVLEDYAVGLSGTDAGIYAIYPHSRHLPTKTRAFIDFLLTCFAEQKG</sequence>
<dbReference type="InterPro" id="IPR000847">
    <property type="entry name" value="LysR_HTH_N"/>
</dbReference>
<dbReference type="Pfam" id="PF03466">
    <property type="entry name" value="LysR_substrate"/>
    <property type="match status" value="1"/>
</dbReference>
<evidence type="ECO:0000256" key="4">
    <source>
        <dbReference type="ARBA" id="ARBA00023163"/>
    </source>
</evidence>
<evidence type="ECO:0000256" key="1">
    <source>
        <dbReference type="ARBA" id="ARBA00009437"/>
    </source>
</evidence>
<keyword evidence="4" id="KW-0804">Transcription</keyword>
<dbReference type="PANTHER" id="PTHR30537:SF5">
    <property type="entry name" value="HTH-TYPE TRANSCRIPTIONAL ACTIVATOR TTDR-RELATED"/>
    <property type="match status" value="1"/>
</dbReference>
<comment type="similarity">
    <text evidence="1">Belongs to the LysR transcriptional regulatory family.</text>
</comment>
<feature type="domain" description="HTH lysR-type" evidence="5">
    <location>
        <begin position="1"/>
        <end position="59"/>
    </location>
</feature>
<keyword evidence="3" id="KW-0238">DNA-binding</keyword>
<dbReference type="SUPFAM" id="SSF46785">
    <property type="entry name" value="Winged helix' DNA-binding domain"/>
    <property type="match status" value="1"/>
</dbReference>
<dbReference type="Pfam" id="PF00126">
    <property type="entry name" value="HTH_1"/>
    <property type="match status" value="1"/>
</dbReference>
<accession>A0ABT0AEI3</accession>
<protein>
    <submittedName>
        <fullName evidence="6">LysR substrate-binding domain-containing protein</fullName>
    </submittedName>
</protein>
<dbReference type="PROSITE" id="PS50931">
    <property type="entry name" value="HTH_LYSR"/>
    <property type="match status" value="1"/>
</dbReference>
<dbReference type="InterPro" id="IPR036390">
    <property type="entry name" value="WH_DNA-bd_sf"/>
</dbReference>
<evidence type="ECO:0000313" key="7">
    <source>
        <dbReference type="Proteomes" id="UP001162802"/>
    </source>
</evidence>
<dbReference type="InterPro" id="IPR005119">
    <property type="entry name" value="LysR_subst-bd"/>
</dbReference>
<dbReference type="InterPro" id="IPR058163">
    <property type="entry name" value="LysR-type_TF_proteobact-type"/>
</dbReference>
<evidence type="ECO:0000256" key="2">
    <source>
        <dbReference type="ARBA" id="ARBA00023015"/>
    </source>
</evidence>
<dbReference type="EMBL" id="JALHAT010000023">
    <property type="protein sequence ID" value="MCJ1961589.1"/>
    <property type="molecule type" value="Genomic_DNA"/>
</dbReference>
<keyword evidence="7" id="KW-1185">Reference proteome</keyword>
<dbReference type="CDD" id="cd08422">
    <property type="entry name" value="PBP2_CrgA_like"/>
    <property type="match status" value="1"/>
</dbReference>
<gene>
    <name evidence="6" type="ORF">MTR65_12915</name>
</gene>
<comment type="caution">
    <text evidence="6">The sequence shown here is derived from an EMBL/GenBank/DDBJ whole genome shotgun (WGS) entry which is preliminary data.</text>
</comment>
<proteinExistence type="inferred from homology"/>
<dbReference type="Gene3D" id="3.40.190.290">
    <property type="match status" value="1"/>
</dbReference>
<keyword evidence="2" id="KW-0805">Transcription regulation</keyword>
<dbReference type="PANTHER" id="PTHR30537">
    <property type="entry name" value="HTH-TYPE TRANSCRIPTIONAL REGULATOR"/>
    <property type="match status" value="1"/>
</dbReference>
<name>A0ABT0AEI3_9SPHN</name>
<evidence type="ECO:0000313" key="6">
    <source>
        <dbReference type="EMBL" id="MCJ1961589.1"/>
    </source>
</evidence>
<dbReference type="InterPro" id="IPR036388">
    <property type="entry name" value="WH-like_DNA-bd_sf"/>
</dbReference>
<reference evidence="6" key="1">
    <citation type="submission" date="2022-03" db="EMBL/GenBank/DDBJ databases">
        <title>Identification of a novel bacterium isolated from mangrove sediments.</title>
        <authorList>
            <person name="Pan X."/>
        </authorList>
    </citation>
    <scope>NUCLEOTIDE SEQUENCE</scope>
    <source>
        <strain evidence="6">B2637</strain>
    </source>
</reference>
<dbReference type="SUPFAM" id="SSF53850">
    <property type="entry name" value="Periplasmic binding protein-like II"/>
    <property type="match status" value="1"/>
</dbReference>
<evidence type="ECO:0000256" key="3">
    <source>
        <dbReference type="ARBA" id="ARBA00023125"/>
    </source>
</evidence>